<evidence type="ECO:0000256" key="13">
    <source>
        <dbReference type="ARBA" id="ARBA00023159"/>
    </source>
</evidence>
<evidence type="ECO:0000259" key="20">
    <source>
        <dbReference type="PROSITE" id="PS50114"/>
    </source>
</evidence>
<keyword evidence="5" id="KW-0812">Transmembrane</keyword>
<comment type="caution">
    <text evidence="21">The sequence shown here is derived from an EMBL/GenBank/DDBJ whole genome shotgun (WGS) entry which is preliminary data.</text>
</comment>
<comment type="similarity">
    <text evidence="3">Belongs to the type IV zinc-finger family. Class A subfamily.</text>
</comment>
<dbReference type="GO" id="GO:0043565">
    <property type="term" value="F:sequence-specific DNA binding"/>
    <property type="evidence" value="ECO:0007669"/>
    <property type="project" value="InterPro"/>
</dbReference>
<dbReference type="CDD" id="cd00202">
    <property type="entry name" value="ZnF_GATA"/>
    <property type="match status" value="1"/>
</dbReference>
<feature type="domain" description="GATA-type" evidence="20">
    <location>
        <begin position="653"/>
        <end position="689"/>
    </location>
</feature>
<evidence type="ECO:0000256" key="5">
    <source>
        <dbReference type="ARBA" id="ARBA00022692"/>
    </source>
</evidence>
<dbReference type="GO" id="GO:0006355">
    <property type="term" value="P:regulation of DNA-templated transcription"/>
    <property type="evidence" value="ECO:0007669"/>
    <property type="project" value="InterPro"/>
</dbReference>
<protein>
    <recommendedName>
        <fullName evidence="20">GATA-type domain-containing protein</fullName>
    </recommendedName>
</protein>
<evidence type="ECO:0000256" key="18">
    <source>
        <dbReference type="PROSITE-ProRule" id="PRU00094"/>
    </source>
</evidence>
<organism evidence="21">
    <name type="scientific">Daucus carota subsp. sativus</name>
    <name type="common">Carrot</name>
    <dbReference type="NCBI Taxonomy" id="79200"/>
    <lineage>
        <taxon>Eukaryota</taxon>
        <taxon>Viridiplantae</taxon>
        <taxon>Streptophyta</taxon>
        <taxon>Embryophyta</taxon>
        <taxon>Tracheophyta</taxon>
        <taxon>Spermatophyta</taxon>
        <taxon>Magnoliopsida</taxon>
        <taxon>eudicotyledons</taxon>
        <taxon>Gunneridae</taxon>
        <taxon>Pentapetalae</taxon>
        <taxon>asterids</taxon>
        <taxon>campanulids</taxon>
        <taxon>Apiales</taxon>
        <taxon>Apiaceae</taxon>
        <taxon>Apioideae</taxon>
        <taxon>Scandiceae</taxon>
        <taxon>Daucinae</taxon>
        <taxon>Daucus</taxon>
        <taxon>Daucus sect. Daucus</taxon>
    </lineage>
</organism>
<dbReference type="GO" id="GO:0016020">
    <property type="term" value="C:membrane"/>
    <property type="evidence" value="ECO:0007669"/>
    <property type="project" value="UniProtKB-SubCell"/>
</dbReference>
<evidence type="ECO:0000256" key="9">
    <source>
        <dbReference type="ARBA" id="ARBA00022989"/>
    </source>
</evidence>
<dbReference type="InterPro" id="IPR010635">
    <property type="entry name" value="Heparan_SO4-6-sulfoTrfase"/>
</dbReference>
<dbReference type="STRING" id="79200.A0A161ZQL1"/>
<evidence type="ECO:0000256" key="6">
    <source>
        <dbReference type="ARBA" id="ARBA00022723"/>
    </source>
</evidence>
<dbReference type="SUPFAM" id="SSF57716">
    <property type="entry name" value="Glucocorticoid receptor-like (DNA-binding domain)"/>
    <property type="match status" value="1"/>
</dbReference>
<gene>
    <name evidence="21" type="ORF">DCAR_022745</name>
</gene>
<comment type="subcellular location">
    <subcellularLocation>
        <location evidence="2">Membrane</location>
        <topology evidence="2">Single-pass membrane protein</topology>
    </subcellularLocation>
    <subcellularLocation>
        <location evidence="1">Nucleus</location>
    </subcellularLocation>
</comment>
<dbReference type="PROSITE" id="PS50114">
    <property type="entry name" value="GATA_ZN_FINGER_2"/>
    <property type="match status" value="1"/>
</dbReference>
<evidence type="ECO:0000256" key="12">
    <source>
        <dbReference type="ARBA" id="ARBA00023136"/>
    </source>
</evidence>
<dbReference type="EMBL" id="LNRQ01000006">
    <property type="protein sequence ID" value="KZM89892.1"/>
    <property type="molecule type" value="Genomic_DNA"/>
</dbReference>
<evidence type="ECO:0000256" key="16">
    <source>
        <dbReference type="ARBA" id="ARBA00023242"/>
    </source>
</evidence>
<accession>A0A161ZQL1</accession>
<keyword evidence="8" id="KW-0862">Zinc</keyword>
<dbReference type="SMART" id="SM00401">
    <property type="entry name" value="ZnF_GATA"/>
    <property type="match status" value="1"/>
</dbReference>
<keyword evidence="9" id="KW-1133">Transmembrane helix</keyword>
<evidence type="ECO:0000256" key="2">
    <source>
        <dbReference type="ARBA" id="ARBA00004167"/>
    </source>
</evidence>
<keyword evidence="11" id="KW-0238">DNA-binding</keyword>
<dbReference type="Gramene" id="KZM89892">
    <property type="protein sequence ID" value="KZM89892"/>
    <property type="gene ID" value="DCAR_022745"/>
</dbReference>
<evidence type="ECO:0000256" key="11">
    <source>
        <dbReference type="ARBA" id="ARBA00023125"/>
    </source>
</evidence>
<evidence type="ECO:0000256" key="15">
    <source>
        <dbReference type="ARBA" id="ARBA00023180"/>
    </source>
</evidence>
<evidence type="ECO:0000256" key="1">
    <source>
        <dbReference type="ARBA" id="ARBA00004123"/>
    </source>
</evidence>
<feature type="compositionally biased region" description="Polar residues" evidence="19">
    <location>
        <begin position="564"/>
        <end position="576"/>
    </location>
</feature>
<reference evidence="21" key="1">
    <citation type="journal article" date="2016" name="Nat. Genet.">
        <title>A high-quality carrot genome assembly provides new insights into carotenoid accumulation and asterid genome evolution.</title>
        <authorList>
            <person name="Iorizzo M."/>
            <person name="Ellison S."/>
            <person name="Senalik D."/>
            <person name="Zeng P."/>
            <person name="Satapoomin P."/>
            <person name="Huang J."/>
            <person name="Bowman M."/>
            <person name="Iovene M."/>
            <person name="Sanseverino W."/>
            <person name="Cavagnaro P."/>
            <person name="Yildiz M."/>
            <person name="Macko-Podgorni A."/>
            <person name="Moranska E."/>
            <person name="Grzebelus E."/>
            <person name="Grzebelus D."/>
            <person name="Ashrafi H."/>
            <person name="Zheng Z."/>
            <person name="Cheng S."/>
            <person name="Spooner D."/>
            <person name="Van Deynze A."/>
            <person name="Simon P."/>
        </authorList>
    </citation>
    <scope>NUCLEOTIDE SEQUENCE [LARGE SCALE GENOMIC DNA]</scope>
    <source>
        <tissue evidence="21">Leaf</tissue>
    </source>
</reference>
<keyword evidence="7 18" id="KW-0863">Zinc-finger</keyword>
<feature type="region of interest" description="Disordered" evidence="19">
    <location>
        <begin position="558"/>
        <end position="591"/>
    </location>
</feature>
<evidence type="ECO:0000256" key="3">
    <source>
        <dbReference type="ARBA" id="ARBA00005694"/>
    </source>
</evidence>
<dbReference type="PANTHER" id="PTHR12812:SF0">
    <property type="entry name" value="HEPARAN-SULFATE 6-O-SULFOTRANSFERASE"/>
    <property type="match status" value="1"/>
</dbReference>
<dbReference type="Pfam" id="PF00320">
    <property type="entry name" value="GATA"/>
    <property type="match status" value="1"/>
</dbReference>
<keyword evidence="12" id="KW-0472">Membrane</keyword>
<name>A0A161ZQL1_DAUCS</name>
<keyword evidence="6" id="KW-0479">Metal-binding</keyword>
<keyword evidence="14" id="KW-0804">Transcription</keyword>
<dbReference type="InterPro" id="IPR027417">
    <property type="entry name" value="P-loop_NTPase"/>
</dbReference>
<evidence type="ECO:0000256" key="19">
    <source>
        <dbReference type="SAM" id="MobiDB-lite"/>
    </source>
</evidence>
<evidence type="ECO:0000256" key="14">
    <source>
        <dbReference type="ARBA" id="ARBA00023163"/>
    </source>
</evidence>
<keyword evidence="4" id="KW-0808">Transferase</keyword>
<evidence type="ECO:0000256" key="7">
    <source>
        <dbReference type="ARBA" id="ARBA00022771"/>
    </source>
</evidence>
<evidence type="ECO:0000256" key="4">
    <source>
        <dbReference type="ARBA" id="ARBA00022679"/>
    </source>
</evidence>
<evidence type="ECO:0000256" key="17">
    <source>
        <dbReference type="ARBA" id="ARBA00055020"/>
    </source>
</evidence>
<keyword evidence="16" id="KW-0539">Nucleus</keyword>
<dbReference type="FunFam" id="3.30.50.10:FF:000025">
    <property type="entry name" value="GATA transcription factor"/>
    <property type="match status" value="1"/>
</dbReference>
<dbReference type="PROSITE" id="PS00344">
    <property type="entry name" value="GATA_ZN_FINGER_1"/>
    <property type="match status" value="1"/>
</dbReference>
<proteinExistence type="inferred from homology"/>
<dbReference type="Gene3D" id="3.40.50.300">
    <property type="entry name" value="P-loop containing nucleotide triphosphate hydrolases"/>
    <property type="match status" value="1"/>
</dbReference>
<dbReference type="PANTHER" id="PTHR12812">
    <property type="entry name" value="HEPARAN SULFATE 6-O-SULFOTRANSFERASE 3"/>
    <property type="match status" value="1"/>
</dbReference>
<dbReference type="GO" id="GO:0008270">
    <property type="term" value="F:zinc ion binding"/>
    <property type="evidence" value="ECO:0007669"/>
    <property type="project" value="UniProtKB-KW"/>
</dbReference>
<feature type="compositionally biased region" description="Low complexity" evidence="19">
    <location>
        <begin position="577"/>
        <end position="590"/>
    </location>
</feature>
<evidence type="ECO:0000256" key="10">
    <source>
        <dbReference type="ARBA" id="ARBA00023015"/>
    </source>
</evidence>
<comment type="function">
    <text evidence="17">Transcriptional activator that specifically binds 5'-GATA-3' or 5'-GAT-3' motifs within gene promoters. May be involved in the regulation of some light-responsive genes.</text>
</comment>
<dbReference type="AlphaFoldDB" id="A0A161ZQL1"/>
<keyword evidence="10" id="KW-0805">Transcription regulation</keyword>
<keyword evidence="13" id="KW-0010">Activator</keyword>
<dbReference type="GO" id="GO:0005634">
    <property type="term" value="C:nucleus"/>
    <property type="evidence" value="ECO:0007669"/>
    <property type="project" value="UniProtKB-SubCell"/>
</dbReference>
<dbReference type="Gene3D" id="3.30.50.10">
    <property type="entry name" value="Erythroid Transcription Factor GATA-1, subunit A"/>
    <property type="match status" value="1"/>
</dbReference>
<dbReference type="InterPro" id="IPR013088">
    <property type="entry name" value="Znf_NHR/GATA"/>
</dbReference>
<sequence>MWGLRLTLVISEVREDLSRRKARACRGLQPFGPSLVLRRLEKNDIGLVTRNDGTLGFFNACSINKACSTQNDFEHCQTTVKQWAYTSRDLDVKQDKQMLRDLLFFLHIPRTGGRTYFQCFLKKLYSSSLECPRSYDKLRFNPRKADCKLLSTHNDYSIMSKLPKDKTSAMTILRNPLDRIFSTYEFSVEVAARFLVHPNLTSVTRMSSRIRAKKVGVSTLDIWPWKYLVPWMREDLFARREARKLKGSAYTLSNQSYDMKDVVMPLLEYIRNPVALDIIHNGATFQVAGLTNSSNLEGSHKVRHCVVKYQSLGEHVLEVAKKRLDNMLFVGLTEKHKESATLFSHVVGAQAVSQLMALNSTAEQTTDSDSDSESDTSLHQNSSSYQMVKQITPAKIVEATKGNMTVENLMEAYETCVSSLRKTQAQRRNMSLNRISPANFTKEERLHVPELVLQEITSLNNLDVQLYKYAQDIFAKQHRHMVLKLASSNCNCMMDGYFHNGVTDVDADFLNLLSDLPENFEQEEENSVGVEDWEALFQRLGPIPLDVLQGTCQNDGNSHFKESSGFQAPSPTSVLDSRSSGSRVKSTSSSPELFIPVRTRTKRPRHSTTCKWHLITLSTPDSAMNKKVKKKKRKRMKHTSDAIEEKGYCSNQTVSGRRCSHCQVTHTPQWRAGPEGPNTLCNACGVRYRAGRLVPEYRPAASPTFVPSVHSNFHRRIIQMRNKSIQESSVPQMHPATYSSQAELFPLHVAQVDRNFVPEALVPEQHPPARSPPIEFVPMSSYLFDCI</sequence>
<dbReference type="InterPro" id="IPR000679">
    <property type="entry name" value="Znf_GATA"/>
</dbReference>
<keyword evidence="15" id="KW-0325">Glycoprotein</keyword>
<evidence type="ECO:0000313" key="21">
    <source>
        <dbReference type="EMBL" id="KZM89892.1"/>
    </source>
</evidence>
<dbReference type="GO" id="GO:0017095">
    <property type="term" value="F:heparan sulfate 6-sulfotransferase activity"/>
    <property type="evidence" value="ECO:0007669"/>
    <property type="project" value="TreeGrafter"/>
</dbReference>
<feature type="region of interest" description="Disordered" evidence="19">
    <location>
        <begin position="360"/>
        <end position="385"/>
    </location>
</feature>
<evidence type="ECO:0000256" key="8">
    <source>
        <dbReference type="ARBA" id="ARBA00022833"/>
    </source>
</evidence>